<dbReference type="AlphaFoldDB" id="A0A1Y2F7B2"/>
<keyword evidence="1" id="KW-0812">Transmembrane</keyword>
<evidence type="ECO:0000313" key="2">
    <source>
        <dbReference type="EMBL" id="ORY79810.1"/>
    </source>
</evidence>
<accession>A0A1Y2F7B2</accession>
<dbReference type="Proteomes" id="UP000193685">
    <property type="component" value="Unassembled WGS sequence"/>
</dbReference>
<dbReference type="PANTHER" id="PTHR43313:SF1">
    <property type="entry name" value="3BETA-HYDROXYSTEROID DEHYDROGENASE DHS-16"/>
    <property type="match status" value="1"/>
</dbReference>
<gene>
    <name evidence="2" type="ORF">BCR37DRAFT_393894</name>
</gene>
<keyword evidence="1" id="KW-0472">Membrane</keyword>
<proteinExistence type="predicted"/>
<dbReference type="EMBL" id="MCFI01000014">
    <property type="protein sequence ID" value="ORY79810.1"/>
    <property type="molecule type" value="Genomic_DNA"/>
</dbReference>
<dbReference type="RefSeq" id="XP_040723944.1">
    <property type="nucleotide sequence ID" value="XM_040871372.1"/>
</dbReference>
<dbReference type="Gene3D" id="3.40.50.720">
    <property type="entry name" value="NAD(P)-binding Rossmann-like Domain"/>
    <property type="match status" value="1"/>
</dbReference>
<name>A0A1Y2F7B2_PROLT</name>
<dbReference type="GO" id="GO:0008202">
    <property type="term" value="P:steroid metabolic process"/>
    <property type="evidence" value="ECO:0007669"/>
    <property type="project" value="TreeGrafter"/>
</dbReference>
<feature type="transmembrane region" description="Helical" evidence="1">
    <location>
        <begin position="66"/>
        <end position="84"/>
    </location>
</feature>
<dbReference type="GeneID" id="63787971"/>
<evidence type="ECO:0000313" key="3">
    <source>
        <dbReference type="Proteomes" id="UP000193685"/>
    </source>
</evidence>
<dbReference type="InterPro" id="IPR013952">
    <property type="entry name" value="DUF1776_fun"/>
</dbReference>
<dbReference type="PANTHER" id="PTHR43313">
    <property type="entry name" value="SHORT-CHAIN DEHYDROGENASE/REDUCTASE FAMILY 9C"/>
    <property type="match status" value="1"/>
</dbReference>
<dbReference type="OrthoDB" id="5308060at2759"/>
<keyword evidence="3" id="KW-1185">Reference proteome</keyword>
<reference evidence="2 3" key="1">
    <citation type="submission" date="2016-07" db="EMBL/GenBank/DDBJ databases">
        <title>Pervasive Adenine N6-methylation of Active Genes in Fungi.</title>
        <authorList>
            <consortium name="DOE Joint Genome Institute"/>
            <person name="Mondo S.J."/>
            <person name="Dannebaum R.O."/>
            <person name="Kuo R.C."/>
            <person name="Labutti K."/>
            <person name="Haridas S."/>
            <person name="Kuo A."/>
            <person name="Salamov A."/>
            <person name="Ahrendt S.R."/>
            <person name="Lipzen A."/>
            <person name="Sullivan W."/>
            <person name="Andreopoulos W.B."/>
            <person name="Clum A."/>
            <person name="Lindquist E."/>
            <person name="Daum C."/>
            <person name="Ramamoorthy G.K."/>
            <person name="Gryganskyi A."/>
            <person name="Culley D."/>
            <person name="Magnuson J.K."/>
            <person name="James T.Y."/>
            <person name="O'Malley M.A."/>
            <person name="Stajich J.E."/>
            <person name="Spatafora J.W."/>
            <person name="Visel A."/>
            <person name="Grigoriev I.V."/>
        </authorList>
    </citation>
    <scope>NUCLEOTIDE SEQUENCE [LARGE SCALE GENOMIC DNA]</scope>
    <source>
        <strain evidence="2 3">12-1054</strain>
    </source>
</reference>
<keyword evidence="1" id="KW-1133">Transmembrane helix</keyword>
<evidence type="ECO:0000256" key="1">
    <source>
        <dbReference type="SAM" id="Phobius"/>
    </source>
</evidence>
<dbReference type="SUPFAM" id="SSF51735">
    <property type="entry name" value="NAD(P)-binding Rossmann-fold domains"/>
    <property type="match status" value="1"/>
</dbReference>
<protein>
    <recommendedName>
        <fullName evidence="4">DUF1776-domain-containing protein</fullName>
    </recommendedName>
</protein>
<comment type="caution">
    <text evidence="2">The sequence shown here is derived from an EMBL/GenBank/DDBJ whole genome shotgun (WGS) entry which is preliminary data.</text>
</comment>
<evidence type="ECO:0008006" key="4">
    <source>
        <dbReference type="Google" id="ProtNLM"/>
    </source>
</evidence>
<dbReference type="GO" id="GO:0016491">
    <property type="term" value="F:oxidoreductase activity"/>
    <property type="evidence" value="ECO:0007669"/>
    <property type="project" value="TreeGrafter"/>
</dbReference>
<dbReference type="STRING" id="56484.A0A1Y2F7B2"/>
<sequence length="357" mass="38614">MADWYTALEGVGRRVQETVKASLVTVQESIADLAPGPLQSAPVPIPQPPSPGLIDRTVRSVDEHKLALLVACCAGAGIGGYYLYKHKKKRRAPRTANASRKEVVVVADYTHGLARSLALDLERRGFIVFCLCANPQERKQIEQEGRADLRPLVVDSAAGLAPSLEHFSAFLALPAPAFHGGHTLHFAGLILGPAQASAGPLELLAPGQAEHVLQTALVRPLDLLQGFLPLAREHKARILVLTDWLVPSLHAPFHIPQTAAAHALAATARSLRREVPTLKTIHLKLGTFDLAHKGNGASVRRVRGSPVKQLHHAVFDALMDRWPATTVCVGSGVRTYETLAHLLPESVLRRLLESRPL</sequence>
<dbReference type="OMA" id="SYYKRYD"/>
<dbReference type="Pfam" id="PF08643">
    <property type="entry name" value="DUF1776"/>
    <property type="match status" value="2"/>
</dbReference>
<organism evidence="2 3">
    <name type="scientific">Protomyces lactucae-debilis</name>
    <dbReference type="NCBI Taxonomy" id="2754530"/>
    <lineage>
        <taxon>Eukaryota</taxon>
        <taxon>Fungi</taxon>
        <taxon>Dikarya</taxon>
        <taxon>Ascomycota</taxon>
        <taxon>Taphrinomycotina</taxon>
        <taxon>Taphrinomycetes</taxon>
        <taxon>Taphrinales</taxon>
        <taxon>Protomycetaceae</taxon>
        <taxon>Protomyces</taxon>
    </lineage>
</organism>
<dbReference type="InterPro" id="IPR036291">
    <property type="entry name" value="NAD(P)-bd_dom_sf"/>
</dbReference>